<dbReference type="InterPro" id="IPR051125">
    <property type="entry name" value="ABC-4/HrtB_transporter"/>
</dbReference>
<proteinExistence type="predicted"/>
<keyword evidence="6 7" id="KW-0472">Membrane</keyword>
<feature type="transmembrane region" description="Helical" evidence="7">
    <location>
        <begin position="305"/>
        <end position="326"/>
    </location>
</feature>
<feature type="domain" description="ABC3 transporter permease C-terminal" evidence="8">
    <location>
        <begin position="258"/>
        <end position="364"/>
    </location>
</feature>
<dbReference type="PANTHER" id="PTHR43738:SF1">
    <property type="entry name" value="HEMIN TRANSPORT SYSTEM PERMEASE PROTEIN HRTB-RELATED"/>
    <property type="match status" value="1"/>
</dbReference>
<evidence type="ECO:0000256" key="6">
    <source>
        <dbReference type="ARBA" id="ARBA00023136"/>
    </source>
</evidence>
<gene>
    <name evidence="9" type="ORF">GCM10009550_10390</name>
</gene>
<evidence type="ECO:0000256" key="7">
    <source>
        <dbReference type="SAM" id="Phobius"/>
    </source>
</evidence>
<evidence type="ECO:0000256" key="2">
    <source>
        <dbReference type="ARBA" id="ARBA00022448"/>
    </source>
</evidence>
<keyword evidence="5 7" id="KW-1133">Transmembrane helix</keyword>
<evidence type="ECO:0000256" key="5">
    <source>
        <dbReference type="ARBA" id="ARBA00022989"/>
    </source>
</evidence>
<comment type="subcellular location">
    <subcellularLocation>
        <location evidence="1">Cell membrane</location>
        <topology evidence="1">Multi-pass membrane protein</topology>
    </subcellularLocation>
</comment>
<evidence type="ECO:0000256" key="4">
    <source>
        <dbReference type="ARBA" id="ARBA00022692"/>
    </source>
</evidence>
<organism evidence="9 10">
    <name type="scientific">Actinocorallia libanotica</name>
    <dbReference type="NCBI Taxonomy" id="46162"/>
    <lineage>
        <taxon>Bacteria</taxon>
        <taxon>Bacillati</taxon>
        <taxon>Actinomycetota</taxon>
        <taxon>Actinomycetes</taxon>
        <taxon>Streptosporangiales</taxon>
        <taxon>Thermomonosporaceae</taxon>
        <taxon>Actinocorallia</taxon>
    </lineage>
</organism>
<evidence type="ECO:0000256" key="1">
    <source>
        <dbReference type="ARBA" id="ARBA00004651"/>
    </source>
</evidence>
<evidence type="ECO:0000313" key="9">
    <source>
        <dbReference type="EMBL" id="GAA0940720.1"/>
    </source>
</evidence>
<comment type="caution">
    <text evidence="9">The sequence shown here is derived from an EMBL/GenBank/DDBJ whole genome shotgun (WGS) entry which is preliminary data.</text>
</comment>
<name>A0ABP4ASL1_9ACTN</name>
<dbReference type="Pfam" id="PF02687">
    <property type="entry name" value="FtsX"/>
    <property type="match status" value="1"/>
</dbReference>
<dbReference type="Proteomes" id="UP001500665">
    <property type="component" value="Unassembled WGS sequence"/>
</dbReference>
<keyword evidence="2" id="KW-0813">Transport</keyword>
<dbReference type="RefSeq" id="WP_344237223.1">
    <property type="nucleotide sequence ID" value="NZ_BAAAHH010000002.1"/>
</dbReference>
<evidence type="ECO:0000259" key="8">
    <source>
        <dbReference type="Pfam" id="PF02687"/>
    </source>
</evidence>
<feature type="transmembrane region" description="Helical" evidence="7">
    <location>
        <begin position="15"/>
        <end position="40"/>
    </location>
</feature>
<keyword evidence="4 7" id="KW-0812">Transmembrane</keyword>
<feature type="transmembrane region" description="Helical" evidence="7">
    <location>
        <begin position="258"/>
        <end position="277"/>
    </location>
</feature>
<accession>A0ABP4ASL1</accession>
<keyword evidence="3" id="KW-1003">Cell membrane</keyword>
<dbReference type="PANTHER" id="PTHR43738">
    <property type="entry name" value="ABC TRANSPORTER, MEMBRANE PROTEIN"/>
    <property type="match status" value="1"/>
</dbReference>
<protein>
    <submittedName>
        <fullName evidence="9">ABC transporter permease</fullName>
    </submittedName>
</protein>
<reference evidence="10" key="1">
    <citation type="journal article" date="2019" name="Int. J. Syst. Evol. Microbiol.">
        <title>The Global Catalogue of Microorganisms (GCM) 10K type strain sequencing project: providing services to taxonomists for standard genome sequencing and annotation.</title>
        <authorList>
            <consortium name="The Broad Institute Genomics Platform"/>
            <consortium name="The Broad Institute Genome Sequencing Center for Infectious Disease"/>
            <person name="Wu L."/>
            <person name="Ma J."/>
        </authorList>
    </citation>
    <scope>NUCLEOTIDE SEQUENCE [LARGE SCALE GENOMIC DNA]</scope>
    <source>
        <strain evidence="10">JCM 10696</strain>
    </source>
</reference>
<dbReference type="EMBL" id="BAAAHH010000002">
    <property type="protein sequence ID" value="GAA0940720.1"/>
    <property type="molecule type" value="Genomic_DNA"/>
</dbReference>
<dbReference type="InterPro" id="IPR003838">
    <property type="entry name" value="ABC3_permease_C"/>
</dbReference>
<keyword evidence="10" id="KW-1185">Reference proteome</keyword>
<feature type="transmembrane region" description="Helical" evidence="7">
    <location>
        <begin position="338"/>
        <end position="359"/>
    </location>
</feature>
<evidence type="ECO:0000313" key="10">
    <source>
        <dbReference type="Proteomes" id="UP001500665"/>
    </source>
</evidence>
<evidence type="ECO:0000256" key="3">
    <source>
        <dbReference type="ARBA" id="ARBA00022475"/>
    </source>
</evidence>
<sequence length="374" mass="37997">MFLALKELKFARARFGLMGAVVALIAVLMVLLSGLSVGLVNDGVSGLQRLPATSFAFEKGVQHASAFSRSVVDTAAVRAWAERDGVEDAAPFGNVLVNGRSGDGVEIDLALFGVEPGSYLSPAVAQGARLSGDAPAGIVVSKTAVDDGIKIGDTIKIARIGTELKVVGTLPDQHTYGHVDVAYVPLRTWQEVHVGAGPGDEVPERAYREITAVAVKGDSADLAAGDRAAGTESLALADSFDASPGYSAETATLQLIEVFLYAISALVVGAFFTVLTIQRKQEIAVMRAMGAPTGYLLRDALAQALILLALAVGVGVAVGVGLGSLIGGTAPFALEAGAVATAAALLVLLGVAGALGAVLRITAVDPLTALGGSR</sequence>